<reference evidence="1" key="1">
    <citation type="journal article" date="2016" name="Nat. Genet.">
        <title>The genome sequences of Arachis duranensis and Arachis ipaensis, the diploid ancestors of cultivated peanut.</title>
        <authorList>
            <person name="Bertioli D.J."/>
            <person name="Cannon S.B."/>
            <person name="Froenicke L."/>
            <person name="Huang G."/>
            <person name="Farmer A.D."/>
            <person name="Cannon E.K."/>
            <person name="Liu X."/>
            <person name="Gao D."/>
            <person name="Clevenger J."/>
            <person name="Dash S."/>
            <person name="Ren L."/>
            <person name="Moretzsohn M.C."/>
            <person name="Shirasawa K."/>
            <person name="Huang W."/>
            <person name="Vidigal B."/>
            <person name="Abernathy B."/>
            <person name="Chu Y."/>
            <person name="Niederhuth C.E."/>
            <person name="Umale P."/>
            <person name="Araujo A.C."/>
            <person name="Kozik A."/>
            <person name="Kim K.D."/>
            <person name="Burow M.D."/>
            <person name="Varshney R.K."/>
            <person name="Wang X."/>
            <person name="Zhang X."/>
            <person name="Barkley N."/>
            <person name="Guimaraes P.M."/>
            <person name="Isobe S."/>
            <person name="Guo B."/>
            <person name="Liao B."/>
            <person name="Stalker H.T."/>
            <person name="Schmitz R.J."/>
            <person name="Scheffler B.E."/>
            <person name="Leal-Bertioli S.C."/>
            <person name="Xun X."/>
            <person name="Jackson S.A."/>
            <person name="Michelmore R."/>
            <person name="Ozias-Akins P."/>
        </authorList>
    </citation>
    <scope>NUCLEOTIDE SEQUENCE [LARGE SCALE GENOMIC DNA]</scope>
    <source>
        <strain evidence="1">cv. V14167</strain>
    </source>
</reference>
<dbReference type="Proteomes" id="UP000515211">
    <property type="component" value="Chromosome 5"/>
</dbReference>
<gene>
    <name evidence="2" type="primary">LOC107488107</name>
</gene>
<proteinExistence type="predicted"/>
<protein>
    <submittedName>
        <fullName evidence="2">Uncharacterized protein LOC107488107</fullName>
    </submittedName>
</protein>
<name>A0A6P4DGL0_ARADU</name>
<reference evidence="2" key="2">
    <citation type="submission" date="2025-08" db="UniProtKB">
        <authorList>
            <consortium name="RefSeq"/>
        </authorList>
    </citation>
    <scope>IDENTIFICATION</scope>
    <source>
        <tissue evidence="2">Whole plant</tissue>
    </source>
</reference>
<evidence type="ECO:0000313" key="1">
    <source>
        <dbReference type="Proteomes" id="UP000515211"/>
    </source>
</evidence>
<dbReference type="GeneID" id="107488107"/>
<sequence>MVREEWRGLRDVQFTDKLKALTIPLGRWHKANFGDMDKKTLKFTEEIKKIDDMVGEGIYDGTLEARRRALVAYCEKRFGEKNNRIDALVINGRLIKNQARIKIAIRNFYKDLYHQEKSSMVGFRDGLVEMVSEEDALTLEMQPTTEEVREAIWDCESSKAHGSDGYNMNFIKKCWDEIGPEFTATVLDFFQSSRLPTDANLTWVALAPKFTGAKKIKDLRLISMVGNVCV</sequence>
<evidence type="ECO:0000313" key="2">
    <source>
        <dbReference type="RefSeq" id="XP_015964289.1"/>
    </source>
</evidence>
<accession>A0A6P4DGL0</accession>
<dbReference type="RefSeq" id="XP_015964289.1">
    <property type="nucleotide sequence ID" value="XM_016108803.1"/>
</dbReference>
<dbReference type="KEGG" id="adu:107488107"/>
<dbReference type="AlphaFoldDB" id="A0A6P4DGL0"/>
<keyword evidence="1" id="KW-1185">Reference proteome</keyword>
<organism evidence="1 2">
    <name type="scientific">Arachis duranensis</name>
    <name type="common">Wild peanut</name>
    <dbReference type="NCBI Taxonomy" id="130453"/>
    <lineage>
        <taxon>Eukaryota</taxon>
        <taxon>Viridiplantae</taxon>
        <taxon>Streptophyta</taxon>
        <taxon>Embryophyta</taxon>
        <taxon>Tracheophyta</taxon>
        <taxon>Spermatophyta</taxon>
        <taxon>Magnoliopsida</taxon>
        <taxon>eudicotyledons</taxon>
        <taxon>Gunneridae</taxon>
        <taxon>Pentapetalae</taxon>
        <taxon>rosids</taxon>
        <taxon>fabids</taxon>
        <taxon>Fabales</taxon>
        <taxon>Fabaceae</taxon>
        <taxon>Papilionoideae</taxon>
        <taxon>50 kb inversion clade</taxon>
        <taxon>dalbergioids sensu lato</taxon>
        <taxon>Dalbergieae</taxon>
        <taxon>Pterocarpus clade</taxon>
        <taxon>Arachis</taxon>
    </lineage>
</organism>